<dbReference type="InterPro" id="IPR036869">
    <property type="entry name" value="J_dom_sf"/>
</dbReference>
<evidence type="ECO:0000256" key="1">
    <source>
        <dbReference type="ARBA" id="ARBA00022475"/>
    </source>
</evidence>
<comment type="domain">
    <text evidence="7">The transmembrane domain is a dimerization domain.</text>
</comment>
<dbReference type="InterPro" id="IPR029024">
    <property type="entry name" value="TerB-like"/>
</dbReference>
<sequence>MFYGKLVAGTLGLILGGPIGLILGLVLGHFFDRGLNRVQAFASPENIARIQRSFFETSFQLQGYLAKADGRVSEVEVAHTEEVIRQMRLTPEQRQEAIALFKRGSAADFHPEPVVASFLQACGSQRQLAQGMLLFLVSLALSDGDLDDAERQALMRIAQLMGVSAAQLEQMLRMAQAQGRFHQGGAGGGAQSSATSLADAYAALGVSEGVSDGELKRAYRKLMSENHPDKLIAKGVPEHMVKVATEKSQDIQAAYEMVRKHRGGR</sequence>
<dbReference type="AlphaFoldDB" id="A0A5C8ZXP4"/>
<evidence type="ECO:0000256" key="8">
    <source>
        <dbReference type="SAM" id="Phobius"/>
    </source>
</evidence>
<evidence type="ECO:0000256" key="6">
    <source>
        <dbReference type="ARBA" id="ARBA00023186"/>
    </source>
</evidence>
<dbReference type="InterPro" id="IPR050817">
    <property type="entry name" value="DjlA_DnaK_co-chaperone"/>
</dbReference>
<keyword evidence="5 7" id="KW-0472">Membrane</keyword>
<evidence type="ECO:0000313" key="10">
    <source>
        <dbReference type="EMBL" id="TXS92330.1"/>
    </source>
</evidence>
<evidence type="ECO:0000256" key="7">
    <source>
        <dbReference type="HAMAP-Rule" id="MF_01153"/>
    </source>
</evidence>
<evidence type="ECO:0000256" key="2">
    <source>
        <dbReference type="ARBA" id="ARBA00022519"/>
    </source>
</evidence>
<dbReference type="OrthoDB" id="9782583at2"/>
<dbReference type="SUPFAM" id="SSF46565">
    <property type="entry name" value="Chaperone J-domain"/>
    <property type="match status" value="1"/>
</dbReference>
<dbReference type="Pfam" id="PF05099">
    <property type="entry name" value="TerB"/>
    <property type="match status" value="1"/>
</dbReference>
<comment type="function">
    <text evidence="7">Regulatory DnaK co-chaperone. Direct interaction between DnaK and DjlA is needed for the induction of the wcaABCDE operon, involved in the synthesis of a colanic acid polysaccharide capsule, possibly through activation of the RcsB/RcsC phosphotransfer signaling pathway. The colanic acid capsule may help the bacterium survive conditions outside the host.</text>
</comment>
<feature type="topological domain" description="Periplasmic" evidence="7">
    <location>
        <begin position="1"/>
        <end position="5"/>
    </location>
</feature>
<evidence type="ECO:0000259" key="9">
    <source>
        <dbReference type="PROSITE" id="PS50076"/>
    </source>
</evidence>
<evidence type="ECO:0000256" key="5">
    <source>
        <dbReference type="ARBA" id="ARBA00023136"/>
    </source>
</evidence>
<accession>A0A5C8ZXP4</accession>
<dbReference type="SMART" id="SM00271">
    <property type="entry name" value="DnaJ"/>
    <property type="match status" value="1"/>
</dbReference>
<dbReference type="NCBIfam" id="NF006948">
    <property type="entry name" value="PRK09430.1"/>
    <property type="match status" value="1"/>
</dbReference>
<dbReference type="EMBL" id="VRYZ01000003">
    <property type="protein sequence ID" value="TXS92330.1"/>
    <property type="molecule type" value="Genomic_DNA"/>
</dbReference>
<dbReference type="RefSeq" id="WP_148063706.1">
    <property type="nucleotide sequence ID" value="NZ_VRYZ01000003.1"/>
</dbReference>
<organism evidence="10 11">
    <name type="scientific">Parahaliea aestuarii</name>
    <dbReference type="NCBI Taxonomy" id="1852021"/>
    <lineage>
        <taxon>Bacteria</taxon>
        <taxon>Pseudomonadati</taxon>
        <taxon>Pseudomonadota</taxon>
        <taxon>Gammaproteobacteria</taxon>
        <taxon>Cellvibrionales</taxon>
        <taxon>Halieaceae</taxon>
        <taxon>Parahaliea</taxon>
    </lineage>
</organism>
<name>A0A5C8ZXP4_9GAMM</name>
<reference evidence="10 11" key="1">
    <citation type="submission" date="2019-08" db="EMBL/GenBank/DDBJ databases">
        <title>Parahaliea maris sp. nov., isolated from the surface seawater.</title>
        <authorList>
            <person name="Liu Y."/>
        </authorList>
    </citation>
    <scope>NUCLEOTIDE SEQUENCE [LARGE SCALE GENOMIC DNA]</scope>
    <source>
        <strain evidence="10 11">S2-26</strain>
    </source>
</reference>
<dbReference type="GO" id="GO:0051087">
    <property type="term" value="F:protein-folding chaperone binding"/>
    <property type="evidence" value="ECO:0007669"/>
    <property type="project" value="InterPro"/>
</dbReference>
<evidence type="ECO:0000256" key="3">
    <source>
        <dbReference type="ARBA" id="ARBA00022692"/>
    </source>
</evidence>
<comment type="caution">
    <text evidence="10">The sequence shown here is derived from an EMBL/GenBank/DDBJ whole genome shotgun (WGS) entry which is preliminary data.</text>
</comment>
<dbReference type="Pfam" id="PF00226">
    <property type="entry name" value="DnaJ"/>
    <property type="match status" value="1"/>
</dbReference>
<dbReference type="CDD" id="cd07316">
    <property type="entry name" value="terB_like_DjlA"/>
    <property type="match status" value="1"/>
</dbReference>
<feature type="transmembrane region" description="Helical" evidence="8">
    <location>
        <begin position="6"/>
        <end position="27"/>
    </location>
</feature>
<comment type="subunit">
    <text evidence="7">Homodimer.</text>
</comment>
<evidence type="ECO:0000313" key="11">
    <source>
        <dbReference type="Proteomes" id="UP000321933"/>
    </source>
</evidence>
<keyword evidence="2 7" id="KW-0997">Cell inner membrane</keyword>
<feature type="topological domain" description="Cytoplasmic" evidence="7">
    <location>
        <begin position="30"/>
        <end position="265"/>
    </location>
</feature>
<keyword evidence="11" id="KW-1185">Reference proteome</keyword>
<dbReference type="HAMAP" id="MF_01153">
    <property type="entry name" value="DjlA"/>
    <property type="match status" value="1"/>
</dbReference>
<dbReference type="InterPro" id="IPR001623">
    <property type="entry name" value="DnaJ_domain"/>
</dbReference>
<dbReference type="CDD" id="cd06257">
    <property type="entry name" value="DnaJ"/>
    <property type="match status" value="1"/>
</dbReference>
<dbReference type="GO" id="GO:0005886">
    <property type="term" value="C:plasma membrane"/>
    <property type="evidence" value="ECO:0007669"/>
    <property type="project" value="UniProtKB-SubCell"/>
</dbReference>
<keyword evidence="3 7" id="KW-0812">Transmembrane</keyword>
<keyword evidence="1 7" id="KW-1003">Cell membrane</keyword>
<dbReference type="Proteomes" id="UP000321933">
    <property type="component" value="Unassembled WGS sequence"/>
</dbReference>
<dbReference type="Gene3D" id="1.10.3680.10">
    <property type="entry name" value="TerB-like"/>
    <property type="match status" value="1"/>
</dbReference>
<protein>
    <recommendedName>
        <fullName evidence="7">Co-chaperone protein DjlA</fullName>
    </recommendedName>
</protein>
<keyword evidence="4 7" id="KW-1133">Transmembrane helix</keyword>
<dbReference type="PRINTS" id="PR00625">
    <property type="entry name" value="JDOMAIN"/>
</dbReference>
<dbReference type="InterPro" id="IPR023749">
    <property type="entry name" value="DjlA"/>
</dbReference>
<dbReference type="InterPro" id="IPR007791">
    <property type="entry name" value="DjlA_N"/>
</dbReference>
<proteinExistence type="inferred from homology"/>
<dbReference type="Gene3D" id="1.10.287.110">
    <property type="entry name" value="DnaJ domain"/>
    <property type="match status" value="1"/>
</dbReference>
<keyword evidence="6 7" id="KW-0143">Chaperone</keyword>
<evidence type="ECO:0000256" key="4">
    <source>
        <dbReference type="ARBA" id="ARBA00022989"/>
    </source>
</evidence>
<dbReference type="PANTHER" id="PTHR24074">
    <property type="entry name" value="CO-CHAPERONE PROTEIN DJLA"/>
    <property type="match status" value="1"/>
</dbReference>
<dbReference type="SUPFAM" id="SSF158682">
    <property type="entry name" value="TerB-like"/>
    <property type="match status" value="1"/>
</dbReference>
<feature type="domain" description="J" evidence="9">
    <location>
        <begin position="199"/>
        <end position="265"/>
    </location>
</feature>
<gene>
    <name evidence="7 10" type="primary">djlA</name>
    <name evidence="10" type="ORF">FVW59_07860</name>
</gene>
<comment type="subcellular location">
    <subcellularLocation>
        <location evidence="7">Cell inner membrane</location>
        <topology evidence="7">Single-pass type III membrane protein</topology>
    </subcellularLocation>
</comment>
<dbReference type="PROSITE" id="PS50076">
    <property type="entry name" value="DNAJ_2"/>
    <property type="match status" value="1"/>
</dbReference>